<evidence type="ECO:0000313" key="2">
    <source>
        <dbReference type="Proteomes" id="UP000245790"/>
    </source>
</evidence>
<gene>
    <name evidence="1" type="ORF">C8D97_108146</name>
</gene>
<dbReference type="EMBL" id="QGGU01000008">
    <property type="protein sequence ID" value="PWK49236.1"/>
    <property type="molecule type" value="Genomic_DNA"/>
</dbReference>
<dbReference type="AlphaFoldDB" id="A0A316FNH2"/>
<evidence type="ECO:0000313" key="1">
    <source>
        <dbReference type="EMBL" id="PWK49236.1"/>
    </source>
</evidence>
<name>A0A316FNH2_9GAMM</name>
<comment type="caution">
    <text evidence="1">The sequence shown here is derived from an EMBL/GenBank/DDBJ whole genome shotgun (WGS) entry which is preliminary data.</text>
</comment>
<accession>A0A316FNH2</accession>
<protein>
    <submittedName>
        <fullName evidence="1">Uncharacterized protein</fullName>
    </submittedName>
</protein>
<organism evidence="1 2">
    <name type="scientific">Pleionea mediterranea</name>
    <dbReference type="NCBI Taxonomy" id="523701"/>
    <lineage>
        <taxon>Bacteria</taxon>
        <taxon>Pseudomonadati</taxon>
        <taxon>Pseudomonadota</taxon>
        <taxon>Gammaproteobacteria</taxon>
        <taxon>Oceanospirillales</taxon>
        <taxon>Pleioneaceae</taxon>
        <taxon>Pleionea</taxon>
    </lineage>
</organism>
<dbReference type="Proteomes" id="UP000245790">
    <property type="component" value="Unassembled WGS sequence"/>
</dbReference>
<dbReference type="RefSeq" id="WP_170115235.1">
    <property type="nucleotide sequence ID" value="NZ_QGGU01000008.1"/>
</dbReference>
<proteinExistence type="predicted"/>
<sequence>MKQVRRYIDRVSLAVFIISTGFMLANLKSFPEVAHYESTSEAIIEMMCILLF</sequence>
<reference evidence="1 2" key="1">
    <citation type="submission" date="2018-05" db="EMBL/GenBank/DDBJ databases">
        <title>Genomic Encyclopedia of Type Strains, Phase IV (KMG-IV): sequencing the most valuable type-strain genomes for metagenomic binning, comparative biology and taxonomic classification.</title>
        <authorList>
            <person name="Goeker M."/>
        </authorList>
    </citation>
    <scope>NUCLEOTIDE SEQUENCE [LARGE SCALE GENOMIC DNA]</scope>
    <source>
        <strain evidence="1 2">DSM 25350</strain>
    </source>
</reference>
<keyword evidence="2" id="KW-1185">Reference proteome</keyword>